<dbReference type="eggNOG" id="ENOG502T25P">
    <property type="taxonomic scope" value="Eukaryota"/>
</dbReference>
<dbReference type="OMA" id="NDYMRNS"/>
<dbReference type="OrthoDB" id="372484at2759"/>
<proteinExistence type="predicted"/>
<gene>
    <name evidence="2" type="ORF">PKNOH_S140243500</name>
</gene>
<evidence type="ECO:0000256" key="1">
    <source>
        <dbReference type="SAM" id="MobiDB-lite"/>
    </source>
</evidence>
<feature type="compositionally biased region" description="Basic and acidic residues" evidence="1">
    <location>
        <begin position="215"/>
        <end position="237"/>
    </location>
</feature>
<dbReference type="VEuPathDB" id="PlasmoDB:PKNH_1425700"/>
<comment type="caution">
    <text evidence="2">The sequence shown here is derived from an EMBL/GenBank/DDBJ whole genome shotgun (WGS) entry which is preliminary data.</text>
</comment>
<organism evidence="2 3">
    <name type="scientific">Plasmodium knowlesi</name>
    <dbReference type="NCBI Taxonomy" id="5850"/>
    <lineage>
        <taxon>Eukaryota</taxon>
        <taxon>Sar</taxon>
        <taxon>Alveolata</taxon>
        <taxon>Apicomplexa</taxon>
        <taxon>Aconoidasida</taxon>
        <taxon>Haemosporida</taxon>
        <taxon>Plasmodiidae</taxon>
        <taxon>Plasmodium</taxon>
        <taxon>Plasmodium (Plasmodium)</taxon>
    </lineage>
</organism>
<feature type="compositionally biased region" description="Polar residues" evidence="1">
    <location>
        <begin position="510"/>
        <end position="524"/>
    </location>
</feature>
<protein>
    <submittedName>
        <fullName evidence="2">Uncharacterized protein</fullName>
    </submittedName>
</protein>
<dbReference type="VEuPathDB" id="PlasmoDB:PKA1H_140030900"/>
<feature type="region of interest" description="Disordered" evidence="1">
    <location>
        <begin position="171"/>
        <end position="246"/>
    </location>
</feature>
<feature type="region of interest" description="Disordered" evidence="1">
    <location>
        <begin position="485"/>
        <end position="575"/>
    </location>
</feature>
<dbReference type="AlphaFoldDB" id="A0A1Y3DM49"/>
<evidence type="ECO:0000313" key="2">
    <source>
        <dbReference type="EMBL" id="OTN63787.1"/>
    </source>
</evidence>
<feature type="compositionally biased region" description="Basic and acidic residues" evidence="1">
    <location>
        <begin position="535"/>
        <end position="556"/>
    </location>
</feature>
<dbReference type="Proteomes" id="UP000195012">
    <property type="component" value="Unassembled WGS sequence"/>
</dbReference>
<evidence type="ECO:0000313" key="3">
    <source>
        <dbReference type="Proteomes" id="UP000195012"/>
    </source>
</evidence>
<accession>A0A1Y3DM49</accession>
<dbReference type="EMBL" id="NETL01000028">
    <property type="protein sequence ID" value="OTN63787.1"/>
    <property type="molecule type" value="Genomic_DNA"/>
</dbReference>
<dbReference type="VEuPathDB" id="PlasmoDB:PKNOH_S140243500"/>
<sequence>MDISSLKEKRICIDDSSRAEREKYTTFFLLNPDGILDSVAGLENLAFSFDSISYKDARCYKCLSVFSCETNAVYRTCPKCHVVNALVPHDVIGRKVIILICYQCNSRNLTNIECSYVQCFLCKRVNLSQYNNSAHLAPSQSAHRSPEQKKKKNHRGILANMFKCLRLKKNEKDANPSSGSSVKESCEGSPSVEEAQSEVENRSIQNNASFDEDRENDREEDPNGERTNNKLFNEENTHGYIPDSKYSNEDYRKKFSKPNNNMYNSNMNYIPYSNDKFQNDYMRNSANNNGQMNYIKKMNNDYGNSYMGSSHNNGRVGNPTGGYSRENNNFYNVNYSKNYQPSYSNTNTQANYWNKDNKAYGSSHYHDMNRSEKYNDKFGTVVEHGNVKRKTIMFNNMNDSNPPKINKTISHLEMDKKRDSDVKACIEYFSSLRKNKNDDIKVILEKQNFKEFNIPKEHLENRDFYRYVEYYKKHNLKDLINKFNESSTNDKNRSKDSGAKGKDSSSSISNATNKDNAKESGSSKGNEKYTNNKSTDNKTKKNKRPESDSRDDHSDGDGNAYHKKKKSKCNENIKPTFYTLEDLFD</sequence>
<feature type="compositionally biased region" description="Basic and acidic residues" evidence="1">
    <location>
        <begin position="488"/>
        <end position="503"/>
    </location>
</feature>
<reference evidence="2 3" key="1">
    <citation type="submission" date="2017-05" db="EMBL/GenBank/DDBJ databases">
        <title>PacBio assembly of a Plasmodium knowlesi genome sequence with Hi-C correction and manual annotation of the SICAvar gene family.</title>
        <authorList>
            <person name="Lapp S.A."/>
            <person name="Geraldo J.A."/>
            <person name="Chien J.-T."/>
            <person name="Ay F."/>
            <person name="Pakala S.B."/>
            <person name="Batugedara G."/>
            <person name="Humphrey J.C."/>
            <person name="Debarry J.D."/>
            <person name="Le Roch K.G."/>
            <person name="Galinski M.R."/>
            <person name="Kissinger J.C."/>
        </authorList>
    </citation>
    <scope>NUCLEOTIDE SEQUENCE [LARGE SCALE GENOMIC DNA]</scope>
    <source>
        <strain evidence="3">Malayan Strain Pk1 (A+)</strain>
    </source>
</reference>
<name>A0A1Y3DM49_PLAKN</name>